<dbReference type="InterPro" id="IPR023828">
    <property type="entry name" value="Peptidase_S8_Ser-AS"/>
</dbReference>
<keyword evidence="3 5" id="KW-0720">Serine protease</keyword>
<dbReference type="EMBL" id="JADEXG010000013">
    <property type="protein sequence ID" value="MBE9077190.1"/>
    <property type="molecule type" value="Genomic_DNA"/>
</dbReference>
<feature type="domain" description="P/Homo B" evidence="7">
    <location>
        <begin position="580"/>
        <end position="708"/>
    </location>
</feature>
<proteinExistence type="inferred from homology"/>
<dbReference type="InterPro" id="IPR008979">
    <property type="entry name" value="Galactose-bd-like_sf"/>
</dbReference>
<feature type="region of interest" description="Disordered" evidence="6">
    <location>
        <begin position="1"/>
        <end position="22"/>
    </location>
</feature>
<dbReference type="PROSITE" id="PS51829">
    <property type="entry name" value="P_HOMO_B"/>
    <property type="match status" value="1"/>
</dbReference>
<evidence type="ECO:0000256" key="4">
    <source>
        <dbReference type="PIRSR" id="PIRSR615500-1"/>
    </source>
</evidence>
<dbReference type="InterPro" id="IPR015500">
    <property type="entry name" value="Peptidase_S8_subtilisin-rel"/>
</dbReference>
<dbReference type="GO" id="GO:0012505">
    <property type="term" value="C:endomembrane system"/>
    <property type="evidence" value="ECO:0007669"/>
    <property type="project" value="UniProtKB-ARBA"/>
</dbReference>
<protein>
    <submittedName>
        <fullName evidence="8">S8 family serine peptidase</fullName>
    </submittedName>
</protein>
<dbReference type="PRINTS" id="PR00723">
    <property type="entry name" value="SUBTILISIN"/>
</dbReference>
<dbReference type="Proteomes" id="UP000636505">
    <property type="component" value="Unassembled WGS sequence"/>
</dbReference>
<evidence type="ECO:0000256" key="5">
    <source>
        <dbReference type="PROSITE-ProRule" id="PRU01240"/>
    </source>
</evidence>
<dbReference type="Pfam" id="PF00082">
    <property type="entry name" value="Peptidase_S8"/>
    <property type="match status" value="1"/>
</dbReference>
<feature type="active site" description="Charge relay system" evidence="4 5">
    <location>
        <position position="285"/>
    </location>
</feature>
<dbReference type="PROSITE" id="PS00138">
    <property type="entry name" value="SUBTILASE_SER"/>
    <property type="match status" value="1"/>
</dbReference>
<name>A0A8J7ALG0_9CYAN</name>
<feature type="active site" description="Charge relay system" evidence="4 5">
    <location>
        <position position="499"/>
    </location>
</feature>
<dbReference type="GO" id="GO:0005737">
    <property type="term" value="C:cytoplasm"/>
    <property type="evidence" value="ECO:0007669"/>
    <property type="project" value="UniProtKB-ARBA"/>
</dbReference>
<dbReference type="GO" id="GO:0016485">
    <property type="term" value="P:protein processing"/>
    <property type="evidence" value="ECO:0007669"/>
    <property type="project" value="TreeGrafter"/>
</dbReference>
<evidence type="ECO:0000256" key="3">
    <source>
        <dbReference type="ARBA" id="ARBA00022825"/>
    </source>
</evidence>
<evidence type="ECO:0000259" key="7">
    <source>
        <dbReference type="PROSITE" id="PS51829"/>
    </source>
</evidence>
<dbReference type="SUPFAM" id="SSF52743">
    <property type="entry name" value="Subtilisin-like"/>
    <property type="match status" value="1"/>
</dbReference>
<dbReference type="Pfam" id="PF01483">
    <property type="entry name" value="P_proprotein"/>
    <property type="match status" value="1"/>
</dbReference>
<dbReference type="PROSITE" id="PS51892">
    <property type="entry name" value="SUBTILASE"/>
    <property type="match status" value="1"/>
</dbReference>
<keyword evidence="9" id="KW-1185">Reference proteome</keyword>
<reference evidence="8" key="1">
    <citation type="submission" date="2020-10" db="EMBL/GenBank/DDBJ databases">
        <authorList>
            <person name="Castelo-Branco R."/>
            <person name="Eusebio N."/>
            <person name="Adriana R."/>
            <person name="Vieira A."/>
            <person name="Brugerolle De Fraissinette N."/>
            <person name="Rezende De Castro R."/>
            <person name="Schneider M.P."/>
            <person name="Vasconcelos V."/>
            <person name="Leao P.N."/>
        </authorList>
    </citation>
    <scope>NUCLEOTIDE SEQUENCE</scope>
    <source>
        <strain evidence="8">LEGE 07310</strain>
    </source>
</reference>
<comment type="caution">
    <text evidence="8">The sequence shown here is derived from an EMBL/GenBank/DDBJ whole genome shotgun (WGS) entry which is preliminary data.</text>
</comment>
<accession>A0A8J7ALG0</accession>
<dbReference type="GO" id="GO:0016020">
    <property type="term" value="C:membrane"/>
    <property type="evidence" value="ECO:0007669"/>
    <property type="project" value="TreeGrafter"/>
</dbReference>
<dbReference type="AlphaFoldDB" id="A0A8J7ALG0"/>
<comment type="similarity">
    <text evidence="5">Belongs to the peptidase S8 family.</text>
</comment>
<dbReference type="InterPro" id="IPR002884">
    <property type="entry name" value="P_dom"/>
</dbReference>
<dbReference type="InterPro" id="IPR036852">
    <property type="entry name" value="Peptidase_S8/S53_dom_sf"/>
</dbReference>
<dbReference type="PANTHER" id="PTHR42884:SF14">
    <property type="entry name" value="NEUROENDOCRINE CONVERTASE 1"/>
    <property type="match status" value="1"/>
</dbReference>
<feature type="compositionally biased region" description="Polar residues" evidence="6">
    <location>
        <begin position="1"/>
        <end position="19"/>
    </location>
</feature>
<dbReference type="Gene3D" id="2.60.120.260">
    <property type="entry name" value="Galactose-binding domain-like"/>
    <property type="match status" value="1"/>
</dbReference>
<dbReference type="InterPro" id="IPR022398">
    <property type="entry name" value="Peptidase_S8_His-AS"/>
</dbReference>
<dbReference type="PROSITE" id="PS00137">
    <property type="entry name" value="SUBTILASE_HIS"/>
    <property type="match status" value="1"/>
</dbReference>
<evidence type="ECO:0000313" key="9">
    <source>
        <dbReference type="Proteomes" id="UP000636505"/>
    </source>
</evidence>
<dbReference type="SUPFAM" id="SSF49785">
    <property type="entry name" value="Galactose-binding domain-like"/>
    <property type="match status" value="1"/>
</dbReference>
<organism evidence="8 9">
    <name type="scientific">Vasconcelosia minhoensis LEGE 07310</name>
    <dbReference type="NCBI Taxonomy" id="915328"/>
    <lineage>
        <taxon>Bacteria</taxon>
        <taxon>Bacillati</taxon>
        <taxon>Cyanobacteriota</taxon>
        <taxon>Cyanophyceae</taxon>
        <taxon>Nodosilineales</taxon>
        <taxon>Cymatolegaceae</taxon>
        <taxon>Vasconcelosia</taxon>
        <taxon>Vasconcelosia minhoensis</taxon>
    </lineage>
</organism>
<dbReference type="GO" id="GO:0004252">
    <property type="term" value="F:serine-type endopeptidase activity"/>
    <property type="evidence" value="ECO:0007669"/>
    <property type="project" value="UniProtKB-UniRule"/>
</dbReference>
<evidence type="ECO:0000256" key="2">
    <source>
        <dbReference type="ARBA" id="ARBA00022801"/>
    </source>
</evidence>
<keyword evidence="2 5" id="KW-0378">Hydrolase</keyword>
<sequence length="708" mass="75566">MHSDSDNGLGSSAADSTAQGVRADQRGEILQRGGEELRLQQLGDRFTTRLVSADPAALDALRPIIQPLAVRPVAQGQLLEWTVPAGRLEAALASARAAAEVRFASHVYSLAASPQTVLYLTDQITVQFGPGILLSAVDAIATPLGLQHERELPGLDQAFILQVTPAAEENPIKLANRLASRTEVLLAEPNVVVESAPLYRPGDTLYAKQWHLHHQGGPSLSANSHIAAERAWDLTRGSRSVVIAITDDAFDLDHPDLQGLGKIVGPQDLRSRDALPLPSEAEDNHGTAVAGLALAEENGSGVVGVAPGCSLMPIQTTGFLDDETIEQMFDWATEQGAAVISCSWSPAAVYFPLSLRQRSAITRAATRGRGGKGCVILFSAGNANRPVNGKVQEQNWPNNALRGVTEWLGGFAIHPDVIAVSASTSLNRKAAYSNWGSHVAIAAPSNNGPPSMALPRLGQVSTGPPVKERLPGLGMVTSDRVGSPGYSRGDYASGFGGTSSACPVVAGVAGLMLSVNPDLTAQAVKQILQDTADKIIDETPDPQLGLSYGTYDSNGHSRWFGYGKVNAYRAVAAARDRYLAQRQLTETLTASGNTTLDIPDGSDRGIRSPIEVSQSGELQDIQVYIEADHEFLGDLSFTLLPPSGGPILLQGRTLGRQTRLRQRYTLSTTPTLCRLLNQPVRGRWQLQVIDHAPKNVGQLRYWEIRLGL</sequence>
<keyword evidence="1 5" id="KW-0645">Protease</keyword>
<dbReference type="InterPro" id="IPR000209">
    <property type="entry name" value="Peptidase_S8/S53_dom"/>
</dbReference>
<dbReference type="Gene3D" id="3.40.50.200">
    <property type="entry name" value="Peptidase S8/S53 domain"/>
    <property type="match status" value="1"/>
</dbReference>
<evidence type="ECO:0000256" key="1">
    <source>
        <dbReference type="ARBA" id="ARBA00022670"/>
    </source>
</evidence>
<evidence type="ECO:0000256" key="6">
    <source>
        <dbReference type="SAM" id="MobiDB-lite"/>
    </source>
</evidence>
<dbReference type="PANTHER" id="PTHR42884">
    <property type="entry name" value="PROPROTEIN CONVERTASE SUBTILISIN/KEXIN-RELATED"/>
    <property type="match status" value="1"/>
</dbReference>
<dbReference type="CDD" id="cd07498">
    <property type="entry name" value="Peptidases_S8_15"/>
    <property type="match status" value="1"/>
</dbReference>
<dbReference type="RefSeq" id="WP_193905849.1">
    <property type="nucleotide sequence ID" value="NZ_JADEXG010000013.1"/>
</dbReference>
<evidence type="ECO:0000313" key="8">
    <source>
        <dbReference type="EMBL" id="MBE9077190.1"/>
    </source>
</evidence>
<feature type="active site" description="Charge relay system" evidence="4 5">
    <location>
        <position position="247"/>
    </location>
</feature>
<gene>
    <name evidence="8" type="ORF">IQ241_07755</name>
</gene>
<dbReference type="InterPro" id="IPR034054">
    <property type="entry name" value="Pep_S8_PrcA"/>
</dbReference>